<organism evidence="2 3">
    <name type="scientific">Lacipirellula parvula</name>
    <dbReference type="NCBI Taxonomy" id="2650471"/>
    <lineage>
        <taxon>Bacteria</taxon>
        <taxon>Pseudomonadati</taxon>
        <taxon>Planctomycetota</taxon>
        <taxon>Planctomycetia</taxon>
        <taxon>Pirellulales</taxon>
        <taxon>Lacipirellulaceae</taxon>
        <taxon>Lacipirellula</taxon>
    </lineage>
</organism>
<feature type="domain" description="DUF1559" evidence="1">
    <location>
        <begin position="33"/>
        <end position="368"/>
    </location>
</feature>
<gene>
    <name evidence="2" type="ORF">PLANPX_0595</name>
</gene>
<dbReference type="EMBL" id="AP021861">
    <property type="protein sequence ID" value="BBO30983.1"/>
    <property type="molecule type" value="Genomic_DNA"/>
</dbReference>
<dbReference type="SUPFAM" id="SSF54523">
    <property type="entry name" value="Pili subunits"/>
    <property type="match status" value="1"/>
</dbReference>
<dbReference type="Pfam" id="PF07596">
    <property type="entry name" value="SBP_bac_10"/>
    <property type="match status" value="1"/>
</dbReference>
<sequence>MQSRRLRGFTLVELLVVIAIIGVLVALLLPAVQAAREAARRTQCVNNVKQMALGAANYESAKGYFPQGRNNPDYETKSGGAWVPAASSGSSYPPWSGSTTTRYQNFSVHVRILPYMEATNVYNLIDFSKGQSKQMTNGTTPINPHYQAYATAQGLFICPSCPNTGVVISENNYRCNFGGSTPFAGVQAGTRDSTIQNPEGFESGGNGAFSFGAKGLGAKDFTDGLSKTAFFSERTKGSGIDVGSTPPTKFDVVGMGSGNNVSGIRVESLFTQCLNYKPVADGRNLGGAGRWLPGDNWSNGWPFAGYDCSQYNHVAPPNWQGQDCGSNSGIPDTPEEHAIISARGEHNGSVVVAFGDGHTAIVSDGIDLAVWRAVGTRNGAETIDNEL</sequence>
<keyword evidence="3" id="KW-1185">Reference proteome</keyword>
<evidence type="ECO:0000313" key="3">
    <source>
        <dbReference type="Proteomes" id="UP000326837"/>
    </source>
</evidence>
<dbReference type="RefSeq" id="WP_152097213.1">
    <property type="nucleotide sequence ID" value="NZ_AP021861.1"/>
</dbReference>
<accession>A0A5K7X995</accession>
<dbReference type="Proteomes" id="UP000326837">
    <property type="component" value="Chromosome"/>
</dbReference>
<dbReference type="PANTHER" id="PTHR30093:SF2">
    <property type="entry name" value="TYPE II SECRETION SYSTEM PROTEIN H"/>
    <property type="match status" value="1"/>
</dbReference>
<proteinExistence type="predicted"/>
<evidence type="ECO:0000259" key="1">
    <source>
        <dbReference type="Pfam" id="PF07596"/>
    </source>
</evidence>
<dbReference type="InterPro" id="IPR011453">
    <property type="entry name" value="DUF1559"/>
</dbReference>
<evidence type="ECO:0000313" key="2">
    <source>
        <dbReference type="EMBL" id="BBO30983.1"/>
    </source>
</evidence>
<dbReference type="PANTHER" id="PTHR30093">
    <property type="entry name" value="GENERAL SECRETION PATHWAY PROTEIN G"/>
    <property type="match status" value="1"/>
</dbReference>
<reference evidence="3" key="1">
    <citation type="submission" date="2019-10" db="EMBL/GenBank/DDBJ databases">
        <title>Lacipirellula parvula gen. nov., sp. nov., representing a lineage of planctomycetes widespread in freshwater anoxic habitats, and description of the family Lacipirellulaceae.</title>
        <authorList>
            <person name="Dedysh S.N."/>
            <person name="Kulichevskaya I.S."/>
            <person name="Beletsky A.V."/>
            <person name="Rakitin A.L."/>
            <person name="Mardanov A.V."/>
            <person name="Ivanova A.A."/>
            <person name="Saltykova V.X."/>
            <person name="Rijpstra W.I.C."/>
            <person name="Sinninghe Damste J.S."/>
            <person name="Ravin N.V."/>
        </authorList>
    </citation>
    <scope>NUCLEOTIDE SEQUENCE [LARGE SCALE GENOMIC DNA]</scope>
    <source>
        <strain evidence="3">PX69</strain>
    </source>
</reference>
<dbReference type="InterPro" id="IPR012902">
    <property type="entry name" value="N_methyl_site"/>
</dbReference>
<dbReference type="AlphaFoldDB" id="A0A5K7X995"/>
<protein>
    <recommendedName>
        <fullName evidence="1">DUF1559 domain-containing protein</fullName>
    </recommendedName>
</protein>
<dbReference type="Pfam" id="PF07963">
    <property type="entry name" value="N_methyl"/>
    <property type="match status" value="1"/>
</dbReference>
<dbReference type="PROSITE" id="PS00409">
    <property type="entry name" value="PROKAR_NTER_METHYL"/>
    <property type="match status" value="1"/>
</dbReference>
<dbReference type="Gene3D" id="3.30.700.10">
    <property type="entry name" value="Glycoprotein, Type 4 Pilin"/>
    <property type="match status" value="1"/>
</dbReference>
<name>A0A5K7X995_9BACT</name>
<dbReference type="NCBIfam" id="TIGR02532">
    <property type="entry name" value="IV_pilin_GFxxxE"/>
    <property type="match status" value="1"/>
</dbReference>
<dbReference type="InterPro" id="IPR045584">
    <property type="entry name" value="Pilin-like"/>
</dbReference>
<dbReference type="KEGG" id="lpav:PLANPX_0595"/>